<dbReference type="EMBL" id="JAPDMZ010000105">
    <property type="protein sequence ID" value="KAK0549764.1"/>
    <property type="molecule type" value="Genomic_DNA"/>
</dbReference>
<feature type="transmembrane region" description="Helical" evidence="9">
    <location>
        <begin position="40"/>
        <end position="57"/>
    </location>
</feature>
<dbReference type="Proteomes" id="UP001176517">
    <property type="component" value="Unassembled WGS sequence"/>
</dbReference>
<feature type="binding site" evidence="7">
    <location>
        <position position="36"/>
    </location>
    <ligand>
        <name>Ca(2+)</name>
        <dbReference type="ChEBI" id="CHEBI:29108"/>
    </ligand>
</feature>
<keyword evidence="8" id="KW-0862">Zinc</keyword>
<keyword evidence="7" id="KW-0479">Metal-binding</keyword>
<comment type="similarity">
    <text evidence="2">Belongs to the alkaline ceramidase family.</text>
</comment>
<accession>A0AAN6JR99</accession>
<feature type="transmembrane region" description="Helical" evidence="9">
    <location>
        <begin position="237"/>
        <end position="259"/>
    </location>
</feature>
<evidence type="ECO:0000256" key="1">
    <source>
        <dbReference type="ARBA" id="ARBA00004141"/>
    </source>
</evidence>
<name>A0AAN6JR99_9BASI</name>
<organism evidence="10 11">
    <name type="scientific">Tilletia horrida</name>
    <dbReference type="NCBI Taxonomy" id="155126"/>
    <lineage>
        <taxon>Eukaryota</taxon>
        <taxon>Fungi</taxon>
        <taxon>Dikarya</taxon>
        <taxon>Basidiomycota</taxon>
        <taxon>Ustilaginomycotina</taxon>
        <taxon>Exobasidiomycetes</taxon>
        <taxon>Tilletiales</taxon>
        <taxon>Tilletiaceae</taxon>
        <taxon>Tilletia</taxon>
    </lineage>
</organism>
<dbReference type="InterPro" id="IPR008901">
    <property type="entry name" value="ACER"/>
</dbReference>
<feature type="binding site" evidence="7">
    <location>
        <position position="23"/>
    </location>
    <ligand>
        <name>Ca(2+)</name>
        <dbReference type="ChEBI" id="CHEBI:29108"/>
    </ligand>
</feature>
<comment type="subcellular location">
    <subcellularLocation>
        <location evidence="1">Membrane</location>
        <topology evidence="1">Multi-pass membrane protein</topology>
    </subcellularLocation>
</comment>
<evidence type="ECO:0000313" key="10">
    <source>
        <dbReference type="EMBL" id="KAK0549764.1"/>
    </source>
</evidence>
<dbReference type="PANTHER" id="PTHR46187">
    <property type="entry name" value="ALKALINE CERAMIDASE 3"/>
    <property type="match status" value="1"/>
</dbReference>
<dbReference type="GO" id="GO:0046872">
    <property type="term" value="F:metal ion binding"/>
    <property type="evidence" value="ECO:0007669"/>
    <property type="project" value="UniProtKB-KW"/>
</dbReference>
<evidence type="ECO:0000256" key="6">
    <source>
        <dbReference type="ARBA" id="ARBA00023136"/>
    </source>
</evidence>
<feature type="transmembrane region" description="Helical" evidence="9">
    <location>
        <begin position="97"/>
        <end position="114"/>
    </location>
</feature>
<dbReference type="PANTHER" id="PTHR46187:SF3">
    <property type="entry name" value="ALKALINE CERAMIDASE 3"/>
    <property type="match status" value="1"/>
</dbReference>
<keyword evidence="4" id="KW-0378">Hydrolase</keyword>
<keyword evidence="5 9" id="KW-1133">Transmembrane helix</keyword>
<dbReference type="Pfam" id="PF05875">
    <property type="entry name" value="Ceramidase"/>
    <property type="match status" value="1"/>
</dbReference>
<keyword evidence="11" id="KW-1185">Reference proteome</keyword>
<evidence type="ECO:0000256" key="8">
    <source>
        <dbReference type="PIRSR" id="PIRSR608901-2"/>
    </source>
</evidence>
<evidence type="ECO:0000256" key="3">
    <source>
        <dbReference type="ARBA" id="ARBA00022692"/>
    </source>
</evidence>
<comment type="caution">
    <text evidence="10">The sequence shown here is derived from an EMBL/GenBank/DDBJ whole genome shotgun (WGS) entry which is preliminary data.</text>
</comment>
<protein>
    <submittedName>
        <fullName evidence="10">Alkaline ceramidase ydc1</fullName>
    </submittedName>
</protein>
<dbReference type="GO" id="GO:0016811">
    <property type="term" value="F:hydrolase activity, acting on carbon-nitrogen (but not peptide) bonds, in linear amides"/>
    <property type="evidence" value="ECO:0007669"/>
    <property type="project" value="InterPro"/>
</dbReference>
<gene>
    <name evidence="10" type="primary">YDC1</name>
    <name evidence="10" type="ORF">OC846_003920</name>
</gene>
<feature type="transmembrane region" description="Helical" evidence="9">
    <location>
        <begin position="121"/>
        <end position="140"/>
    </location>
</feature>
<feature type="binding site" evidence="7">
    <location>
        <position position="25"/>
    </location>
    <ligand>
        <name>Ca(2+)</name>
        <dbReference type="ChEBI" id="CHEBI:29108"/>
    </ligand>
</feature>
<evidence type="ECO:0000256" key="4">
    <source>
        <dbReference type="ARBA" id="ARBA00022801"/>
    </source>
</evidence>
<evidence type="ECO:0000313" key="11">
    <source>
        <dbReference type="Proteomes" id="UP001176517"/>
    </source>
</evidence>
<proteinExistence type="inferred from homology"/>
<dbReference type="GO" id="GO:0046514">
    <property type="term" value="P:ceramide catabolic process"/>
    <property type="evidence" value="ECO:0007669"/>
    <property type="project" value="TreeGrafter"/>
</dbReference>
<comment type="cofactor">
    <cofactor evidence="8">
        <name>Zn(2+)</name>
        <dbReference type="ChEBI" id="CHEBI:29105"/>
    </cofactor>
</comment>
<keyword evidence="3 9" id="KW-0812">Transmembrane</keyword>
<reference evidence="10" key="1">
    <citation type="journal article" date="2023" name="PhytoFront">
        <title>Draft Genome Resources of Seven Strains of Tilletia horrida, Causal Agent of Kernel Smut of Rice.</title>
        <authorList>
            <person name="Khanal S."/>
            <person name="Antony Babu S."/>
            <person name="Zhou X.G."/>
        </authorList>
    </citation>
    <scope>NUCLEOTIDE SEQUENCE</scope>
    <source>
        <strain evidence="10">TX6</strain>
    </source>
</reference>
<feature type="binding site" evidence="8">
    <location>
        <position position="84"/>
    </location>
    <ligand>
        <name>Zn(2+)</name>
        <dbReference type="ChEBI" id="CHEBI:29105"/>
        <note>catalytic</note>
    </ligand>
</feature>
<evidence type="ECO:0000256" key="9">
    <source>
        <dbReference type="SAM" id="Phobius"/>
    </source>
</evidence>
<keyword evidence="7" id="KW-0106">Calcium</keyword>
<feature type="binding site" evidence="8">
    <location>
        <position position="240"/>
    </location>
    <ligand>
        <name>Zn(2+)</name>
        <dbReference type="ChEBI" id="CHEBI:29105"/>
        <note>catalytic</note>
    </ligand>
</feature>
<evidence type="ECO:0000256" key="7">
    <source>
        <dbReference type="PIRSR" id="PIRSR608901-1"/>
    </source>
</evidence>
<sequence length="298" mass="33208">MSWYIDPVMPKGYWGEVTATLVWCEEKYQWSKYLAEPVNSISNIMFLALATFGVHWTMKARLPIAFVGCFLGIGLIGMGSFLFHATLLWSMQACDELPMIYTTCIFSWAVFQAGQPRQFRLILPFLIFAFIGGYTALYFLNKENTLLHQLTYAALQISSTLRVYNLLSSSPTSALSQKGGSQALVRAQISKLYWTSVACFVAGFTAWNIDNIWCQTLRHTRRTVLGPVFGVLLEGHAWWHLLTGYGAYAAGLAGAFLIGSIEESPDTFKLAHAGPFKVPYLVRGKPDSADIIKNGKAQ</sequence>
<evidence type="ECO:0000256" key="2">
    <source>
        <dbReference type="ARBA" id="ARBA00009780"/>
    </source>
</evidence>
<feature type="binding site" evidence="8">
    <location>
        <position position="236"/>
    </location>
    <ligand>
        <name>Zn(2+)</name>
        <dbReference type="ChEBI" id="CHEBI:29105"/>
        <note>catalytic</note>
    </ligand>
</feature>
<feature type="transmembrane region" description="Helical" evidence="9">
    <location>
        <begin position="64"/>
        <end position="85"/>
    </location>
</feature>
<dbReference type="GO" id="GO:0005789">
    <property type="term" value="C:endoplasmic reticulum membrane"/>
    <property type="evidence" value="ECO:0007669"/>
    <property type="project" value="TreeGrafter"/>
</dbReference>
<dbReference type="GO" id="GO:0046513">
    <property type="term" value="P:ceramide biosynthetic process"/>
    <property type="evidence" value="ECO:0007669"/>
    <property type="project" value="TreeGrafter"/>
</dbReference>
<evidence type="ECO:0000256" key="5">
    <source>
        <dbReference type="ARBA" id="ARBA00022989"/>
    </source>
</evidence>
<dbReference type="AlphaFoldDB" id="A0AAN6JR99"/>
<keyword evidence="6 9" id="KW-0472">Membrane</keyword>